<evidence type="ECO:0000313" key="5">
    <source>
        <dbReference type="Proteomes" id="UP001152797"/>
    </source>
</evidence>
<accession>A0A9P1GHW7</accession>
<reference evidence="3" key="2">
    <citation type="submission" date="2024-04" db="EMBL/GenBank/DDBJ databases">
        <authorList>
            <person name="Chen Y."/>
            <person name="Shah S."/>
            <person name="Dougan E. K."/>
            <person name="Thang M."/>
            <person name="Chan C."/>
        </authorList>
    </citation>
    <scope>NUCLEOTIDE SEQUENCE [LARGE SCALE GENOMIC DNA]</scope>
</reference>
<protein>
    <submittedName>
        <fullName evidence="4">Rieske domain-containing protein</fullName>
    </submittedName>
</protein>
<dbReference type="OrthoDB" id="10635098at2759"/>
<dbReference type="Proteomes" id="UP001152797">
    <property type="component" value="Unassembled WGS sequence"/>
</dbReference>
<dbReference type="EMBL" id="CAMXCT010006301">
    <property type="protein sequence ID" value="CAI4014335.1"/>
    <property type="molecule type" value="Genomic_DNA"/>
</dbReference>
<reference evidence="2" key="1">
    <citation type="submission" date="2022-10" db="EMBL/GenBank/DDBJ databases">
        <authorList>
            <person name="Chen Y."/>
            <person name="Dougan E. K."/>
            <person name="Chan C."/>
            <person name="Rhodes N."/>
            <person name="Thang M."/>
        </authorList>
    </citation>
    <scope>NUCLEOTIDE SEQUENCE</scope>
</reference>
<keyword evidence="1" id="KW-0472">Membrane</keyword>
<dbReference type="AlphaFoldDB" id="A0A9P1GHW7"/>
<keyword evidence="1" id="KW-1133">Transmembrane helix</keyword>
<evidence type="ECO:0000313" key="2">
    <source>
        <dbReference type="EMBL" id="CAI4014335.1"/>
    </source>
</evidence>
<evidence type="ECO:0000313" key="3">
    <source>
        <dbReference type="EMBL" id="CAL1167710.1"/>
    </source>
</evidence>
<keyword evidence="5" id="KW-1185">Reference proteome</keyword>
<sequence length="735" mass="84928">MALKGQRLRSGWLVLPLAWAFYSLSFVTPTGPTERLQLVQPDAANGNRLYGASGRPEAASSSILALGLTAVAGAVSARAGTRAVRRRAEEKEDWTLDFVSKKFAPEVRIVLIAVTATFVLHVVLCSLHHCRRHRDLTDEDAKAFSVFAEVYKCHKIEIPEDLFELKPLAITRRLWNFIKCVMFCLPKTPPRAKQPASAWALLGMEMGPASSYLSQLASKIDQALLVYQSQLAKSLVVYSWSGEWIEPKDELCTHFPSFIVAEEWRRWARTISHYSQEAQLDLLQELETRLEFLDEIETGLGHPRLSELQYSYGWDTNEELSLLKAFTTVVSPSIWKMKPHIHLSMLQKSHATLMKSAFYISKRLITQIIRFFECVLHQDDVRVKSFIQEQRQPRNIRWYFWAFLTWPQFAAADGKDLMKHLHVPDRDPEWRKLCHIDAVLLAWYSLIQHLLLDDSTPDDESTYDVITRLRRSEEGFFYGFNDLMAGFDYRTYKEMPQGHDAKNVEPIRVHHRDCFLKSYSANDFGLSEEKFRELVDIMSFFISRTLFATNQLATLLLLQASLPLIVGRLFTDELFGKQHLFSVLNFAKMVTDQLRYQTDEIKTILLDGWQSNRRHEKNSTWCNLGPLDNFRLAMQAKKDIDKLLYDIDFLVEQMREQVAKTQISRLAGIEEVWRLNIEMYASLWTSVSEWQNIEISQSSQDISSAPEWKQQWLQHNQKLSAPLRPTGLPPAEISV</sequence>
<evidence type="ECO:0000313" key="4">
    <source>
        <dbReference type="EMBL" id="CAL4801647.1"/>
    </source>
</evidence>
<dbReference type="EMBL" id="CAMXCT020006301">
    <property type="protein sequence ID" value="CAL1167710.1"/>
    <property type="molecule type" value="Genomic_DNA"/>
</dbReference>
<feature type="transmembrane region" description="Helical" evidence="1">
    <location>
        <begin position="58"/>
        <end position="77"/>
    </location>
</feature>
<feature type="transmembrane region" description="Helical" evidence="1">
    <location>
        <begin position="109"/>
        <end position="129"/>
    </location>
</feature>
<organism evidence="2">
    <name type="scientific">Cladocopium goreaui</name>
    <dbReference type="NCBI Taxonomy" id="2562237"/>
    <lineage>
        <taxon>Eukaryota</taxon>
        <taxon>Sar</taxon>
        <taxon>Alveolata</taxon>
        <taxon>Dinophyceae</taxon>
        <taxon>Suessiales</taxon>
        <taxon>Symbiodiniaceae</taxon>
        <taxon>Cladocopium</taxon>
    </lineage>
</organism>
<evidence type="ECO:0000256" key="1">
    <source>
        <dbReference type="SAM" id="Phobius"/>
    </source>
</evidence>
<gene>
    <name evidence="2" type="ORF">C1SCF055_LOCUS39245</name>
</gene>
<keyword evidence="1" id="KW-0812">Transmembrane</keyword>
<name>A0A9P1GHW7_9DINO</name>
<dbReference type="EMBL" id="CAMXCT030006301">
    <property type="protein sequence ID" value="CAL4801647.1"/>
    <property type="molecule type" value="Genomic_DNA"/>
</dbReference>
<proteinExistence type="predicted"/>
<feature type="transmembrane region" description="Helical" evidence="1">
    <location>
        <begin position="12"/>
        <end position="31"/>
    </location>
</feature>
<comment type="caution">
    <text evidence="2">The sequence shown here is derived from an EMBL/GenBank/DDBJ whole genome shotgun (WGS) entry which is preliminary data.</text>
</comment>